<protein>
    <submittedName>
        <fullName evidence="2">Uncharacterized protein</fullName>
    </submittedName>
</protein>
<gene>
    <name evidence="2" type="ORF">SEV965_LOCUS18542</name>
</gene>
<organism evidence="2 3">
    <name type="scientific">Rotaria sordida</name>
    <dbReference type="NCBI Taxonomy" id="392033"/>
    <lineage>
        <taxon>Eukaryota</taxon>
        <taxon>Metazoa</taxon>
        <taxon>Spiralia</taxon>
        <taxon>Gnathifera</taxon>
        <taxon>Rotifera</taxon>
        <taxon>Eurotatoria</taxon>
        <taxon>Bdelloidea</taxon>
        <taxon>Philodinida</taxon>
        <taxon>Philodinidae</taxon>
        <taxon>Rotaria</taxon>
    </lineage>
</organism>
<dbReference type="EMBL" id="CAJNOU010001108">
    <property type="protein sequence ID" value="CAF1152748.1"/>
    <property type="molecule type" value="Genomic_DNA"/>
</dbReference>
<keyword evidence="1" id="KW-0812">Transmembrane</keyword>
<dbReference type="AlphaFoldDB" id="A0A814T351"/>
<keyword evidence="1" id="KW-1133">Transmembrane helix</keyword>
<feature type="transmembrane region" description="Helical" evidence="1">
    <location>
        <begin position="71"/>
        <end position="91"/>
    </location>
</feature>
<dbReference type="Proteomes" id="UP000663889">
    <property type="component" value="Unassembled WGS sequence"/>
</dbReference>
<comment type="caution">
    <text evidence="2">The sequence shown here is derived from an EMBL/GenBank/DDBJ whole genome shotgun (WGS) entry which is preliminary data.</text>
</comment>
<sequence>MGASSKIIQLRVILSNKDLGQVSRISCSMVVYSNFSTKKGNICPVIEHQLLIFNSLLLIFKNNMTMLKVQLIIMFVCAQIFLINSFALSHIQRPFLLEPESESNELISKILQNEILLNEANPGIITSVDALLDQTDGHPRNFQKRGRQCLWKVCSWALDKRSLRSSVPSSSSNSVDELSKLLY</sequence>
<keyword evidence="1" id="KW-0472">Membrane</keyword>
<evidence type="ECO:0000313" key="2">
    <source>
        <dbReference type="EMBL" id="CAF1152748.1"/>
    </source>
</evidence>
<reference evidence="2" key="1">
    <citation type="submission" date="2021-02" db="EMBL/GenBank/DDBJ databases">
        <authorList>
            <person name="Nowell W R."/>
        </authorList>
    </citation>
    <scope>NUCLEOTIDE SEQUENCE</scope>
</reference>
<evidence type="ECO:0000256" key="1">
    <source>
        <dbReference type="SAM" id="Phobius"/>
    </source>
</evidence>
<proteinExistence type="predicted"/>
<evidence type="ECO:0000313" key="3">
    <source>
        <dbReference type="Proteomes" id="UP000663889"/>
    </source>
</evidence>
<accession>A0A814T351</accession>
<name>A0A814T351_9BILA</name>